<dbReference type="GO" id="GO:0042742">
    <property type="term" value="P:defense response to bacterium"/>
    <property type="evidence" value="ECO:0007669"/>
    <property type="project" value="UniProtKB-KW"/>
</dbReference>
<keyword evidence="4" id="KW-0044">Antibiotic</keyword>
<dbReference type="Proteomes" id="UP000572212">
    <property type="component" value="Unassembled WGS sequence"/>
</dbReference>
<gene>
    <name evidence="7" type="ORF">GGQ92_001156</name>
</gene>
<evidence type="ECO:0000256" key="3">
    <source>
        <dbReference type="ARBA" id="ARBA00022529"/>
    </source>
</evidence>
<dbReference type="GO" id="GO:0005576">
    <property type="term" value="C:extracellular region"/>
    <property type="evidence" value="ECO:0007669"/>
    <property type="project" value="UniProtKB-SubCell"/>
</dbReference>
<evidence type="ECO:0000256" key="1">
    <source>
        <dbReference type="ARBA" id="ARBA00004613"/>
    </source>
</evidence>
<comment type="caution">
    <text evidence="7">The sequence shown here is derived from an EMBL/GenBank/DDBJ whole genome shotgun (WGS) entry which is preliminary data.</text>
</comment>
<name>A0A841RL73_9BACI</name>
<organism evidence="7 8">
    <name type="scientific">Gracilibacillus halotolerans</name>
    <dbReference type="NCBI Taxonomy" id="74386"/>
    <lineage>
        <taxon>Bacteria</taxon>
        <taxon>Bacillati</taxon>
        <taxon>Bacillota</taxon>
        <taxon>Bacilli</taxon>
        <taxon>Bacillales</taxon>
        <taxon>Bacillaceae</taxon>
        <taxon>Gracilibacillus</taxon>
    </lineage>
</organism>
<comment type="subcellular location">
    <subcellularLocation>
        <location evidence="1">Secreted</location>
    </subcellularLocation>
</comment>
<dbReference type="InterPro" id="IPR009086">
    <property type="entry name" value="Bacteriocin_AS48"/>
</dbReference>
<keyword evidence="8" id="KW-1185">Reference proteome</keyword>
<dbReference type="EMBL" id="JACHON010000003">
    <property type="protein sequence ID" value="MBB6512373.1"/>
    <property type="molecule type" value="Genomic_DNA"/>
</dbReference>
<dbReference type="AlphaFoldDB" id="A0A841RL73"/>
<feature type="transmembrane region" description="Helical" evidence="6">
    <location>
        <begin position="53"/>
        <end position="81"/>
    </location>
</feature>
<keyword evidence="3" id="KW-0929">Antimicrobial</keyword>
<evidence type="ECO:0000256" key="6">
    <source>
        <dbReference type="SAM" id="Phobius"/>
    </source>
</evidence>
<dbReference type="NCBIfam" id="TIGR03651">
    <property type="entry name" value="circ_ocin_uber"/>
    <property type="match status" value="1"/>
</dbReference>
<keyword evidence="2" id="KW-0964">Secreted</keyword>
<sequence length="95" mass="9706">MVKEKYKSNILLSATLLTTSLVALAFINAPFLAAQLGISTASAMAIINLIDGIRWVTVAMSIIAAASGVGAIGSALTAVVLQMIKKQGKAKAAAF</sequence>
<dbReference type="Gene3D" id="1.20.225.10">
    <property type="entry name" value="Bacteriocin AS-48"/>
    <property type="match status" value="1"/>
</dbReference>
<evidence type="ECO:0000313" key="7">
    <source>
        <dbReference type="EMBL" id="MBB6512373.1"/>
    </source>
</evidence>
<dbReference type="GO" id="GO:0031640">
    <property type="term" value="P:killing of cells of another organism"/>
    <property type="evidence" value="ECO:0007669"/>
    <property type="project" value="UniProtKB-KW"/>
</dbReference>
<dbReference type="Pfam" id="PF09221">
    <property type="entry name" value="Bacteriocin_IId"/>
    <property type="match status" value="1"/>
</dbReference>
<accession>A0A841RL73</accession>
<evidence type="ECO:0000256" key="4">
    <source>
        <dbReference type="ARBA" id="ARBA00023022"/>
    </source>
</evidence>
<proteinExistence type="predicted"/>
<protein>
    <submittedName>
        <fullName evidence="7">Circularin A/uberolysin family circular bacteriocin</fullName>
    </submittedName>
</protein>
<reference evidence="7 8" key="1">
    <citation type="submission" date="2020-08" db="EMBL/GenBank/DDBJ databases">
        <title>Genomic Encyclopedia of Type Strains, Phase IV (KMG-IV): sequencing the most valuable type-strain genomes for metagenomic binning, comparative biology and taxonomic classification.</title>
        <authorList>
            <person name="Goeker M."/>
        </authorList>
    </citation>
    <scope>NUCLEOTIDE SEQUENCE [LARGE SCALE GENOMIC DNA]</scope>
    <source>
        <strain evidence="7 8">DSM 11805</strain>
    </source>
</reference>
<keyword evidence="5" id="KW-0078">Bacteriocin</keyword>
<keyword evidence="6" id="KW-1133">Transmembrane helix</keyword>
<keyword evidence="6" id="KW-0472">Membrane</keyword>
<keyword evidence="6" id="KW-0812">Transmembrane</keyword>
<dbReference type="InterPro" id="IPR020038">
    <property type="entry name" value="Circ_bacteriocin"/>
</dbReference>
<evidence type="ECO:0000256" key="2">
    <source>
        <dbReference type="ARBA" id="ARBA00022525"/>
    </source>
</evidence>
<evidence type="ECO:0000313" key="8">
    <source>
        <dbReference type="Proteomes" id="UP000572212"/>
    </source>
</evidence>
<evidence type="ECO:0000256" key="5">
    <source>
        <dbReference type="ARBA" id="ARBA00023048"/>
    </source>
</evidence>